<name>A0A8T3AUN8_DENNO</name>
<dbReference type="AlphaFoldDB" id="A0A8T3AUN8"/>
<evidence type="ECO:0000256" key="1">
    <source>
        <dbReference type="SAM" id="MobiDB-lite"/>
    </source>
</evidence>
<proteinExistence type="predicted"/>
<dbReference type="Proteomes" id="UP000829196">
    <property type="component" value="Unassembled WGS sequence"/>
</dbReference>
<gene>
    <name evidence="2" type="ORF">KFK09_018006</name>
</gene>
<feature type="compositionally biased region" description="Polar residues" evidence="1">
    <location>
        <begin position="31"/>
        <end position="41"/>
    </location>
</feature>
<evidence type="ECO:0000313" key="2">
    <source>
        <dbReference type="EMBL" id="KAI0499798.1"/>
    </source>
</evidence>
<reference evidence="2" key="1">
    <citation type="journal article" date="2022" name="Front. Genet.">
        <title>Chromosome-Scale Assembly of the Dendrobium nobile Genome Provides Insights Into the Molecular Mechanism of the Biosynthesis of the Medicinal Active Ingredient of Dendrobium.</title>
        <authorList>
            <person name="Xu Q."/>
            <person name="Niu S.-C."/>
            <person name="Li K.-L."/>
            <person name="Zheng P.-J."/>
            <person name="Zhang X.-J."/>
            <person name="Jia Y."/>
            <person name="Liu Y."/>
            <person name="Niu Y.-X."/>
            <person name="Yu L.-H."/>
            <person name="Chen D.-F."/>
            <person name="Zhang G.-Q."/>
        </authorList>
    </citation>
    <scope>NUCLEOTIDE SEQUENCE</scope>
    <source>
        <tissue evidence="2">Leaf</tissue>
    </source>
</reference>
<protein>
    <submittedName>
        <fullName evidence="2">Uncharacterized protein</fullName>
    </submittedName>
</protein>
<feature type="region of interest" description="Disordered" evidence="1">
    <location>
        <begin position="21"/>
        <end position="50"/>
    </location>
</feature>
<sequence length="76" mass="8455">MRPRNLGEAMEIAQLVEDQKQLERGARRRNSGGSYRMTTTFLGPKGPAPGSLKEVLKERAGGKGNKRSFKRLIVDL</sequence>
<dbReference type="EMBL" id="JAGYWB010000013">
    <property type="protein sequence ID" value="KAI0499798.1"/>
    <property type="molecule type" value="Genomic_DNA"/>
</dbReference>
<organism evidence="2 3">
    <name type="scientific">Dendrobium nobile</name>
    <name type="common">Orchid</name>
    <dbReference type="NCBI Taxonomy" id="94219"/>
    <lineage>
        <taxon>Eukaryota</taxon>
        <taxon>Viridiplantae</taxon>
        <taxon>Streptophyta</taxon>
        <taxon>Embryophyta</taxon>
        <taxon>Tracheophyta</taxon>
        <taxon>Spermatophyta</taxon>
        <taxon>Magnoliopsida</taxon>
        <taxon>Liliopsida</taxon>
        <taxon>Asparagales</taxon>
        <taxon>Orchidaceae</taxon>
        <taxon>Epidendroideae</taxon>
        <taxon>Malaxideae</taxon>
        <taxon>Dendrobiinae</taxon>
        <taxon>Dendrobium</taxon>
    </lineage>
</organism>
<evidence type="ECO:0000313" key="3">
    <source>
        <dbReference type="Proteomes" id="UP000829196"/>
    </source>
</evidence>
<keyword evidence="3" id="KW-1185">Reference proteome</keyword>
<comment type="caution">
    <text evidence="2">The sequence shown here is derived from an EMBL/GenBank/DDBJ whole genome shotgun (WGS) entry which is preliminary data.</text>
</comment>
<accession>A0A8T3AUN8</accession>